<comment type="caution">
    <text evidence="5">The sequence shown here is derived from an EMBL/GenBank/DDBJ whole genome shotgun (WGS) entry which is preliminary data.</text>
</comment>
<dbReference type="SUPFAM" id="SSF56300">
    <property type="entry name" value="Metallo-dependent phosphatases"/>
    <property type="match status" value="1"/>
</dbReference>
<dbReference type="EMBL" id="JASFZW010000006">
    <property type="protein sequence ID" value="KAK2077668.1"/>
    <property type="molecule type" value="Genomic_DNA"/>
</dbReference>
<evidence type="ECO:0000313" key="5">
    <source>
        <dbReference type="EMBL" id="KAK2077668.1"/>
    </source>
</evidence>
<name>A0AAD9IHH2_PROWI</name>
<dbReference type="Gene3D" id="3.60.21.10">
    <property type="match status" value="1"/>
</dbReference>
<evidence type="ECO:0000256" key="4">
    <source>
        <dbReference type="SAM" id="Phobius"/>
    </source>
</evidence>
<evidence type="ECO:0000256" key="2">
    <source>
        <dbReference type="ARBA" id="ARBA00022801"/>
    </source>
</evidence>
<keyword evidence="4" id="KW-0472">Membrane</keyword>
<sequence>MQQGGTGPGAAAERMDEPTRYAPFSLERKSAEPAESVDLENGDTSLLHKAESRLSRRGLYGLLIGNIVLLLLVAWEVALFINNQHLHNASEQDVVPHLKFLVIGDWGRDGQYGQRAVAAQMAAKAATFSPDFVVSTGDK</sequence>
<keyword evidence="4" id="KW-1133">Transmembrane helix</keyword>
<dbReference type="InterPro" id="IPR029052">
    <property type="entry name" value="Metallo-depent_PP-like"/>
</dbReference>
<keyword evidence="4" id="KW-0812">Transmembrane</keyword>
<dbReference type="Proteomes" id="UP001255856">
    <property type="component" value="Unassembled WGS sequence"/>
</dbReference>
<protein>
    <submittedName>
        <fullName evidence="5">Uncharacterized protein</fullName>
    </submittedName>
</protein>
<evidence type="ECO:0000313" key="6">
    <source>
        <dbReference type="Proteomes" id="UP001255856"/>
    </source>
</evidence>
<dbReference type="InterPro" id="IPR051558">
    <property type="entry name" value="Metallophosphoesterase_PAP"/>
</dbReference>
<keyword evidence="6" id="KW-1185">Reference proteome</keyword>
<keyword evidence="1" id="KW-0732">Signal</keyword>
<feature type="region of interest" description="Disordered" evidence="3">
    <location>
        <begin position="1"/>
        <end position="41"/>
    </location>
</feature>
<organism evidence="5 6">
    <name type="scientific">Prototheca wickerhamii</name>
    <dbReference type="NCBI Taxonomy" id="3111"/>
    <lineage>
        <taxon>Eukaryota</taxon>
        <taxon>Viridiplantae</taxon>
        <taxon>Chlorophyta</taxon>
        <taxon>core chlorophytes</taxon>
        <taxon>Trebouxiophyceae</taxon>
        <taxon>Chlorellales</taxon>
        <taxon>Chlorellaceae</taxon>
        <taxon>Prototheca</taxon>
    </lineage>
</organism>
<gene>
    <name evidence="5" type="ORF">QBZ16_004514</name>
</gene>
<accession>A0AAD9IHH2</accession>
<dbReference type="PANTHER" id="PTHR10161:SF14">
    <property type="entry name" value="TARTRATE-RESISTANT ACID PHOSPHATASE TYPE 5"/>
    <property type="match status" value="1"/>
</dbReference>
<proteinExistence type="predicted"/>
<feature type="transmembrane region" description="Helical" evidence="4">
    <location>
        <begin position="59"/>
        <end position="81"/>
    </location>
</feature>
<evidence type="ECO:0000256" key="1">
    <source>
        <dbReference type="ARBA" id="ARBA00022729"/>
    </source>
</evidence>
<dbReference type="PANTHER" id="PTHR10161">
    <property type="entry name" value="TARTRATE-RESISTANT ACID PHOSPHATASE TYPE 5"/>
    <property type="match status" value="1"/>
</dbReference>
<evidence type="ECO:0000256" key="3">
    <source>
        <dbReference type="SAM" id="MobiDB-lite"/>
    </source>
</evidence>
<reference evidence="5" key="1">
    <citation type="submission" date="2021-01" db="EMBL/GenBank/DDBJ databases">
        <authorList>
            <person name="Eckstrom K.M.E."/>
        </authorList>
    </citation>
    <scope>NUCLEOTIDE SEQUENCE</scope>
    <source>
        <strain evidence="5">UVCC 0001</strain>
    </source>
</reference>
<dbReference type="AlphaFoldDB" id="A0AAD9IHH2"/>
<keyword evidence="2" id="KW-0378">Hydrolase</keyword>
<dbReference type="GO" id="GO:0016787">
    <property type="term" value="F:hydrolase activity"/>
    <property type="evidence" value="ECO:0007669"/>
    <property type="project" value="UniProtKB-KW"/>
</dbReference>